<name>A0A1Q9DAC2_SYMMI</name>
<dbReference type="EMBL" id="LSRX01000636">
    <property type="protein sequence ID" value="OLP92085.1"/>
    <property type="molecule type" value="Genomic_DNA"/>
</dbReference>
<feature type="region of interest" description="Disordered" evidence="1">
    <location>
        <begin position="173"/>
        <end position="206"/>
    </location>
</feature>
<organism evidence="2 3">
    <name type="scientific">Symbiodinium microadriaticum</name>
    <name type="common">Dinoflagellate</name>
    <name type="synonym">Zooxanthella microadriatica</name>
    <dbReference type="NCBI Taxonomy" id="2951"/>
    <lineage>
        <taxon>Eukaryota</taxon>
        <taxon>Sar</taxon>
        <taxon>Alveolata</taxon>
        <taxon>Dinophyceae</taxon>
        <taxon>Suessiales</taxon>
        <taxon>Symbiodiniaceae</taxon>
        <taxon>Symbiodinium</taxon>
    </lineage>
</organism>
<keyword evidence="3" id="KW-1185">Reference proteome</keyword>
<evidence type="ECO:0000256" key="1">
    <source>
        <dbReference type="SAM" id="MobiDB-lite"/>
    </source>
</evidence>
<gene>
    <name evidence="2" type="ORF">AK812_SmicGene26185</name>
</gene>
<sequence length="355" mass="37201">MGPNAPPQSLSAASASVAPQLQHFDESSSENVVRMRMQQMLQIQTPAEVLRLLQSSAAVVEDAKTIKDVQGNVRLVAQELEARTERLASCLSRITGDLDGVKHQTQRLHVALHNANGKIKATSADALRNEVASMKAALSSFEPDYVGMSGHAAGERRGGRWFGEKVAEKRRISVDIGCPGERQGKEAGREGTGSSEGEQGGPPKHVSRYACTLQWWGCRPGAGAGNEPEESNSLGAPPAAGLNAEHDEAAAAGVAEFWISAFLRAASVAQGSPGSTPALTPRLAGCSQGRHKGGVDCDLDPSPERQTVCYDLDAAVILPAGCDIEVPHQDVRCNSGTGFTADTSGSTLKWGTSGA</sequence>
<dbReference type="Proteomes" id="UP000186817">
    <property type="component" value="Unassembled WGS sequence"/>
</dbReference>
<evidence type="ECO:0000313" key="2">
    <source>
        <dbReference type="EMBL" id="OLP92085.1"/>
    </source>
</evidence>
<evidence type="ECO:0000313" key="3">
    <source>
        <dbReference type="Proteomes" id="UP000186817"/>
    </source>
</evidence>
<protein>
    <submittedName>
        <fullName evidence="2">Uncharacterized protein</fullName>
    </submittedName>
</protein>
<dbReference type="AlphaFoldDB" id="A0A1Q9DAC2"/>
<accession>A0A1Q9DAC2</accession>
<reference evidence="2 3" key="1">
    <citation type="submission" date="2016-02" db="EMBL/GenBank/DDBJ databases">
        <title>Genome analysis of coral dinoflagellate symbionts highlights evolutionary adaptations to a symbiotic lifestyle.</title>
        <authorList>
            <person name="Aranda M."/>
            <person name="Li Y."/>
            <person name="Liew Y.J."/>
            <person name="Baumgarten S."/>
            <person name="Simakov O."/>
            <person name="Wilson M."/>
            <person name="Piel J."/>
            <person name="Ashoor H."/>
            <person name="Bougouffa S."/>
            <person name="Bajic V.B."/>
            <person name="Ryu T."/>
            <person name="Ravasi T."/>
            <person name="Bayer T."/>
            <person name="Micklem G."/>
            <person name="Kim H."/>
            <person name="Bhak J."/>
            <person name="Lajeunesse T.C."/>
            <person name="Voolstra C.R."/>
        </authorList>
    </citation>
    <scope>NUCLEOTIDE SEQUENCE [LARGE SCALE GENOMIC DNA]</scope>
    <source>
        <strain evidence="2 3">CCMP2467</strain>
    </source>
</reference>
<proteinExistence type="predicted"/>
<feature type="region of interest" description="Disordered" evidence="1">
    <location>
        <begin position="222"/>
        <end position="241"/>
    </location>
</feature>
<comment type="caution">
    <text evidence="2">The sequence shown here is derived from an EMBL/GenBank/DDBJ whole genome shotgun (WGS) entry which is preliminary data.</text>
</comment>